<accession>A0A840SCQ5</accession>
<dbReference type="SUPFAM" id="SSF53098">
    <property type="entry name" value="Ribonuclease H-like"/>
    <property type="match status" value="1"/>
</dbReference>
<comment type="caution">
    <text evidence="1">The sequence shown here is derived from an EMBL/GenBank/DDBJ whole genome shotgun (WGS) entry which is preliminary data.</text>
</comment>
<name>A0A840SCQ5_9SPIR</name>
<dbReference type="InterPro" id="IPR036397">
    <property type="entry name" value="RNaseH_sf"/>
</dbReference>
<organism evidence="1 2">
    <name type="scientific">Treponema rectale</name>
    <dbReference type="NCBI Taxonomy" id="744512"/>
    <lineage>
        <taxon>Bacteria</taxon>
        <taxon>Pseudomonadati</taxon>
        <taxon>Spirochaetota</taxon>
        <taxon>Spirochaetia</taxon>
        <taxon>Spirochaetales</taxon>
        <taxon>Treponemataceae</taxon>
        <taxon>Treponema</taxon>
    </lineage>
</organism>
<gene>
    <name evidence="1" type="ORF">HNP77_000302</name>
</gene>
<dbReference type="EMBL" id="JACHFR010000001">
    <property type="protein sequence ID" value="MBB5217958.1"/>
    <property type="molecule type" value="Genomic_DNA"/>
</dbReference>
<protein>
    <submittedName>
        <fullName evidence="1">DNA polymerase III epsilon subunit-like protein</fullName>
    </submittedName>
</protein>
<dbReference type="Gene3D" id="3.30.420.10">
    <property type="entry name" value="Ribonuclease H-like superfamily/Ribonuclease H"/>
    <property type="match status" value="1"/>
</dbReference>
<evidence type="ECO:0000313" key="2">
    <source>
        <dbReference type="Proteomes" id="UP000578697"/>
    </source>
</evidence>
<keyword evidence="2" id="KW-1185">Reference proteome</keyword>
<sequence>MNVIRKCCEYYRMEKPNISYFDSLRIAQNTWPDFKVHKLTFLAEQFGIVYDAHNVLDDSLTCGKIVTLAAEKQESDNISELLKRCNLQISKL</sequence>
<dbReference type="GO" id="GO:0003676">
    <property type="term" value="F:nucleic acid binding"/>
    <property type="evidence" value="ECO:0007669"/>
    <property type="project" value="InterPro"/>
</dbReference>
<dbReference type="InterPro" id="IPR012337">
    <property type="entry name" value="RNaseH-like_sf"/>
</dbReference>
<reference evidence="1 2" key="1">
    <citation type="submission" date="2020-08" db="EMBL/GenBank/DDBJ databases">
        <title>Genomic Encyclopedia of Type Strains, Phase IV (KMG-IV): sequencing the most valuable type-strain genomes for metagenomic binning, comparative biology and taxonomic classification.</title>
        <authorList>
            <person name="Goeker M."/>
        </authorList>
    </citation>
    <scope>NUCLEOTIDE SEQUENCE [LARGE SCALE GENOMIC DNA]</scope>
    <source>
        <strain evidence="1 2">DSM 103679</strain>
    </source>
</reference>
<evidence type="ECO:0000313" key="1">
    <source>
        <dbReference type="EMBL" id="MBB5217958.1"/>
    </source>
</evidence>
<proteinExistence type="predicted"/>
<dbReference type="AlphaFoldDB" id="A0A840SCQ5"/>
<dbReference type="Proteomes" id="UP000578697">
    <property type="component" value="Unassembled WGS sequence"/>
</dbReference>